<keyword evidence="1" id="KW-0472">Membrane</keyword>
<evidence type="ECO:0000313" key="3">
    <source>
        <dbReference type="EMBL" id="MBB4098933.1"/>
    </source>
</evidence>
<feature type="domain" description="GspL cytoplasmic actin-ATPase-like" evidence="2">
    <location>
        <begin position="35"/>
        <end position="214"/>
    </location>
</feature>
<proteinExistence type="predicted"/>
<dbReference type="SUPFAM" id="SSF53067">
    <property type="entry name" value="Actin-like ATPase domain"/>
    <property type="match status" value="1"/>
</dbReference>
<keyword evidence="4" id="KW-1185">Reference proteome</keyword>
<sequence>MSPNAPGAPDPYEPPAAGVWTLTGDRLIITVRDWPATILVPTDQVRLLAVDLPLPSHAKRVAALPFAIEDRIAEPVDSVHLALGEQVAPNRYLVGVVRHEVMARWVAQAEEAGIGNAAMVPDVLTMPRPAEGWAVSQSAGRAAVRDAEGTGFEVPAALLRPAWEAAGRPAVTSYGETLPDDMQKGSATLDPAAVGPAAGAAIATLNLRQGAYAVRKTGGSGLWRKFAWVAAFGVAAHVVIGLGDVIMLRNIADRREAETRATAALAAPGVALGDDLANSIAGMLPSGGGGQVPQVFLPLVNRVSGALGPLSGSIAVRAMTFEGRLLTLDLDASSDAGLPGQIEAALKGAGVGAQVVRSPEGAIRITASAA</sequence>
<feature type="transmembrane region" description="Helical" evidence="1">
    <location>
        <begin position="226"/>
        <end position="248"/>
    </location>
</feature>
<dbReference type="Pfam" id="PF05134">
    <property type="entry name" value="T2SSL"/>
    <property type="match status" value="1"/>
</dbReference>
<dbReference type="GO" id="GO:0015628">
    <property type="term" value="P:protein secretion by the type II secretion system"/>
    <property type="evidence" value="ECO:0007669"/>
    <property type="project" value="InterPro"/>
</dbReference>
<dbReference type="InterPro" id="IPR007812">
    <property type="entry name" value="T2SS_protein-GspL"/>
</dbReference>
<evidence type="ECO:0000313" key="4">
    <source>
        <dbReference type="Proteomes" id="UP000557392"/>
    </source>
</evidence>
<dbReference type="InterPro" id="IPR043129">
    <property type="entry name" value="ATPase_NBD"/>
</dbReference>
<dbReference type="RefSeq" id="WP_183998106.1">
    <property type="nucleotide sequence ID" value="NZ_JACIEH010000002.1"/>
</dbReference>
<organism evidence="3 4">
    <name type="scientific">Sphingomonas kyeonggiensis</name>
    <dbReference type="NCBI Taxonomy" id="1268553"/>
    <lineage>
        <taxon>Bacteria</taxon>
        <taxon>Pseudomonadati</taxon>
        <taxon>Pseudomonadota</taxon>
        <taxon>Alphaproteobacteria</taxon>
        <taxon>Sphingomonadales</taxon>
        <taxon>Sphingomonadaceae</taxon>
        <taxon>Sphingomonas</taxon>
    </lineage>
</organism>
<dbReference type="InterPro" id="IPR024230">
    <property type="entry name" value="GspL_cyto_dom"/>
</dbReference>
<keyword evidence="1" id="KW-1133">Transmembrane helix</keyword>
<accession>A0A7W6NX55</accession>
<dbReference type="Proteomes" id="UP000557392">
    <property type="component" value="Unassembled WGS sequence"/>
</dbReference>
<dbReference type="PIRSF" id="PIRSF015761">
    <property type="entry name" value="Protein_L"/>
    <property type="match status" value="1"/>
</dbReference>
<dbReference type="EMBL" id="JACIEH010000002">
    <property type="protein sequence ID" value="MBB4098933.1"/>
    <property type="molecule type" value="Genomic_DNA"/>
</dbReference>
<dbReference type="CDD" id="cd24017">
    <property type="entry name" value="ASKHA_T2SSL_N"/>
    <property type="match status" value="1"/>
</dbReference>
<dbReference type="GO" id="GO:0009276">
    <property type="term" value="C:Gram-negative-bacterium-type cell wall"/>
    <property type="evidence" value="ECO:0007669"/>
    <property type="project" value="InterPro"/>
</dbReference>
<reference evidence="3 4" key="1">
    <citation type="submission" date="2020-08" db="EMBL/GenBank/DDBJ databases">
        <title>Genomic Encyclopedia of Type Strains, Phase IV (KMG-IV): sequencing the most valuable type-strain genomes for metagenomic binning, comparative biology and taxonomic classification.</title>
        <authorList>
            <person name="Goeker M."/>
        </authorList>
    </citation>
    <scope>NUCLEOTIDE SEQUENCE [LARGE SCALE GENOMIC DNA]</scope>
    <source>
        <strain evidence="3 4">DSM 101806</strain>
    </source>
</reference>
<evidence type="ECO:0000259" key="2">
    <source>
        <dbReference type="Pfam" id="PF05134"/>
    </source>
</evidence>
<dbReference type="Gene3D" id="3.30.420.370">
    <property type="match status" value="1"/>
</dbReference>
<gene>
    <name evidence="3" type="ORF">GGR46_002497</name>
</gene>
<name>A0A7W6NX55_9SPHN</name>
<dbReference type="NCBIfam" id="TIGR01709">
    <property type="entry name" value="typeII_sec_gspL"/>
    <property type="match status" value="1"/>
</dbReference>
<dbReference type="AlphaFoldDB" id="A0A7W6NX55"/>
<dbReference type="GO" id="GO:0015627">
    <property type="term" value="C:type II protein secretion system complex"/>
    <property type="evidence" value="ECO:0007669"/>
    <property type="project" value="InterPro"/>
</dbReference>
<dbReference type="Gene3D" id="3.30.420.380">
    <property type="match status" value="1"/>
</dbReference>
<keyword evidence="1" id="KW-0812">Transmembrane</keyword>
<comment type="caution">
    <text evidence="3">The sequence shown here is derived from an EMBL/GenBank/DDBJ whole genome shotgun (WGS) entry which is preliminary data.</text>
</comment>
<evidence type="ECO:0000256" key="1">
    <source>
        <dbReference type="SAM" id="Phobius"/>
    </source>
</evidence>
<protein>
    <submittedName>
        <fullName evidence="3">General secretion pathway protein L</fullName>
    </submittedName>
</protein>